<evidence type="ECO:0000313" key="7">
    <source>
        <dbReference type="EMBL" id="RWQ94508.1"/>
    </source>
</evidence>
<keyword evidence="7" id="KW-0808">Transferase</keyword>
<proteinExistence type="inferred from homology"/>
<evidence type="ECO:0000256" key="1">
    <source>
        <dbReference type="ARBA" id="ARBA00004173"/>
    </source>
</evidence>
<dbReference type="Gene3D" id="3.90.1200.10">
    <property type="match status" value="1"/>
</dbReference>
<dbReference type="RefSeq" id="XP_028484153.1">
    <property type="nucleotide sequence ID" value="XM_028627071.1"/>
</dbReference>
<dbReference type="Proteomes" id="UP000283841">
    <property type="component" value="Unassembled WGS sequence"/>
</dbReference>
<keyword evidence="7" id="KW-0418">Kinase</keyword>
<reference evidence="7 8" key="1">
    <citation type="journal article" date="2018" name="Front. Microbiol.">
        <title>Genomic and genetic insights into a cosmopolitan fungus, Paecilomyces variotii (Eurotiales).</title>
        <authorList>
            <person name="Urquhart A.S."/>
            <person name="Mondo S.J."/>
            <person name="Makela M.R."/>
            <person name="Hane J.K."/>
            <person name="Wiebenga A."/>
            <person name="He G."/>
            <person name="Mihaltcheva S."/>
            <person name="Pangilinan J."/>
            <person name="Lipzen A."/>
            <person name="Barry K."/>
            <person name="de Vries R.P."/>
            <person name="Grigoriev I.V."/>
            <person name="Idnurm A."/>
        </authorList>
    </citation>
    <scope>NUCLEOTIDE SEQUENCE [LARGE SCALE GENOMIC DNA]</scope>
    <source>
        <strain evidence="7 8">CBS 101075</strain>
    </source>
</reference>
<protein>
    <recommendedName>
        <fullName evidence="3">Altered inheritance of mitochondria protein 9, mitochondrial</fullName>
    </recommendedName>
    <alternativeName>
        <fullName evidence="6">Found in mitochondrial proteome protein 29</fullName>
    </alternativeName>
</protein>
<comment type="caution">
    <text evidence="7">The sequence shown here is derived from an EMBL/GenBank/DDBJ whole genome shotgun (WGS) entry which is preliminary data.</text>
</comment>
<dbReference type="GO" id="GO:0005739">
    <property type="term" value="C:mitochondrion"/>
    <property type="evidence" value="ECO:0007669"/>
    <property type="project" value="UniProtKB-SubCell"/>
</dbReference>
<evidence type="ECO:0000313" key="8">
    <source>
        <dbReference type="Proteomes" id="UP000283841"/>
    </source>
</evidence>
<dbReference type="InterPro" id="IPR011009">
    <property type="entry name" value="Kinase-like_dom_sf"/>
</dbReference>
<comment type="subcellular location">
    <subcellularLocation>
        <location evidence="1">Mitochondrion</location>
    </subcellularLocation>
</comment>
<sequence>MSLIATMQYALTSSFTTNAFHLRSTATVLFPRRPLSRYISITCQGEPIRREQLFEYTNGRFLVNEARERARRYAKFDVDALCSLVSSLPSISSPISKIDKIEGGFNKALLMTAENGKEVIAKIPLAQIVPPKYVTESEAATLDFVDRYTSVPVCKVLAWSSEISNPVGSEYIIMEKAPGRQLIELWGDMDLSSRFKLIHNLAQMESSVASRKFPGYGSLYFRDTFERDSSRSSIAMDDDDTYCIGPYYHEGWFPQFGNHRDDAGPWTNLTDFSLSMANRGIWHVSNSNHLTARGPHYGSKDEHIQTLKNTQKIIPILAEHPTLQRFSTPTLWHSDLHLGNIFVSNTDPTVIVNIIDWQYTSILPSFTQVQWPEFLNPPENYQVGMIKPDLPATFNHMDEDEKEYALSQRDKAMLSKRYEAAVAKYHYESFLALIGINRSVQHLFSSCERTYKDGIVPHRDSLLRISQTWEQIGLPGLCPFEVSIEGLEKHAWELERYTDWCTLWGYTRQILCIDKDGWVSPRLDFDKVKERHDELFELYMLRESEEMSEDEARSL</sequence>
<dbReference type="InterPro" id="IPR051035">
    <property type="entry name" value="Mito_inheritance_9"/>
</dbReference>
<dbReference type="PANTHER" id="PTHR36091:SF1">
    <property type="entry name" value="ALTERED INHERITANCE OF MITOCHONDRIA PROTEIN 9, MITOCHONDRIAL"/>
    <property type="match status" value="1"/>
</dbReference>
<dbReference type="PANTHER" id="PTHR36091">
    <property type="entry name" value="ALTERED INHERITANCE OF MITOCHONDRIA PROTEIN 9, MITOCHONDRIAL"/>
    <property type="match status" value="1"/>
</dbReference>
<evidence type="ECO:0000256" key="6">
    <source>
        <dbReference type="ARBA" id="ARBA00031849"/>
    </source>
</evidence>
<keyword evidence="5" id="KW-0496">Mitochondrion</keyword>
<dbReference type="SUPFAM" id="SSF56112">
    <property type="entry name" value="Protein kinase-like (PK-like)"/>
    <property type="match status" value="1"/>
</dbReference>
<evidence type="ECO:0000256" key="2">
    <source>
        <dbReference type="ARBA" id="ARBA00005543"/>
    </source>
</evidence>
<dbReference type="AlphaFoldDB" id="A0A443HRP8"/>
<dbReference type="GO" id="GO:0016301">
    <property type="term" value="F:kinase activity"/>
    <property type="evidence" value="ECO:0007669"/>
    <property type="project" value="UniProtKB-KW"/>
</dbReference>
<comment type="similarity">
    <text evidence="2">Belongs to the AIM9 family.</text>
</comment>
<organism evidence="7 8">
    <name type="scientific">Byssochlamys spectabilis</name>
    <name type="common">Paecilomyces variotii</name>
    <dbReference type="NCBI Taxonomy" id="264951"/>
    <lineage>
        <taxon>Eukaryota</taxon>
        <taxon>Fungi</taxon>
        <taxon>Dikarya</taxon>
        <taxon>Ascomycota</taxon>
        <taxon>Pezizomycotina</taxon>
        <taxon>Eurotiomycetes</taxon>
        <taxon>Eurotiomycetidae</taxon>
        <taxon>Eurotiales</taxon>
        <taxon>Thermoascaceae</taxon>
        <taxon>Paecilomyces</taxon>
    </lineage>
</organism>
<dbReference type="VEuPathDB" id="FungiDB:C8Q69DRAFT_294946"/>
<evidence type="ECO:0000256" key="3">
    <source>
        <dbReference type="ARBA" id="ARBA00016197"/>
    </source>
</evidence>
<dbReference type="GeneID" id="39596348"/>
<evidence type="ECO:0000256" key="4">
    <source>
        <dbReference type="ARBA" id="ARBA00022946"/>
    </source>
</evidence>
<gene>
    <name evidence="7" type="ORF">C8Q69DRAFT_294946</name>
</gene>
<keyword evidence="4" id="KW-0809">Transit peptide</keyword>
<dbReference type="EMBL" id="RCNU01000007">
    <property type="protein sequence ID" value="RWQ94508.1"/>
    <property type="molecule type" value="Genomic_DNA"/>
</dbReference>
<keyword evidence="8" id="KW-1185">Reference proteome</keyword>
<accession>A0A443HRP8</accession>
<name>A0A443HRP8_BYSSP</name>
<evidence type="ECO:0000256" key="5">
    <source>
        <dbReference type="ARBA" id="ARBA00023128"/>
    </source>
</evidence>